<feature type="region of interest" description="Disordered" evidence="1">
    <location>
        <begin position="117"/>
        <end position="159"/>
    </location>
</feature>
<reference evidence="3" key="2">
    <citation type="submission" date="2021-09" db="EMBL/GenBank/DDBJ databases">
        <authorList>
            <person name="Jia N."/>
            <person name="Wang J."/>
            <person name="Shi W."/>
            <person name="Du L."/>
            <person name="Sun Y."/>
            <person name="Zhan W."/>
            <person name="Jiang J."/>
            <person name="Wang Q."/>
            <person name="Zhang B."/>
            <person name="Ji P."/>
            <person name="Sakyi L.B."/>
            <person name="Cui X."/>
            <person name="Yuan T."/>
            <person name="Jiang B."/>
            <person name="Yang W."/>
            <person name="Lam T.T.-Y."/>
            <person name="Chang Q."/>
            <person name="Ding S."/>
            <person name="Wang X."/>
            <person name="Zhu J."/>
            <person name="Ruan X."/>
            <person name="Zhao L."/>
            <person name="Wei J."/>
            <person name="Que T."/>
            <person name="Du C."/>
            <person name="Cheng J."/>
            <person name="Dai P."/>
            <person name="Han X."/>
            <person name="Huang E."/>
            <person name="Gao Y."/>
            <person name="Liu J."/>
            <person name="Shao H."/>
            <person name="Ye R."/>
            <person name="Li L."/>
            <person name="Wei W."/>
            <person name="Wang X."/>
            <person name="Wang C."/>
            <person name="Huo Q."/>
            <person name="Li W."/>
            <person name="Guo W."/>
            <person name="Chen H."/>
            <person name="Chen S."/>
            <person name="Zhou L."/>
            <person name="Zhou L."/>
            <person name="Ni X."/>
            <person name="Tian J."/>
            <person name="Zhou Y."/>
            <person name="Sheng Y."/>
            <person name="Liu T."/>
            <person name="Pan Y."/>
            <person name="Xia L."/>
            <person name="Li J."/>
            <person name="Zhao F."/>
            <person name="Cao W."/>
        </authorList>
    </citation>
    <scope>NUCLEOTIDE SEQUENCE</scope>
    <source>
        <strain evidence="3">Rmic-2018</strain>
        <tissue evidence="3">Larvae</tissue>
    </source>
</reference>
<sequence>MEAAKSVAVVDVATATMCISLNLSSMPLFQGHRYLGPGNPLRKGDPVDEDDGIAKSHDEAYEQATSQEDVFAPDQASAALFLNDFTRTGNWNSALGAVGLGTENIVEQYVLGRSLYGMPGDRRKRAHNGKSDTADAKRYQPDSSTGNAKMSAQMQSHAPVRPGGAGIGDLFASATPKIICSHVKEKAEMSSLFVHEEKLKKRSRQPTVHSRGPQPDTKDAFVARDDAHEGQTSGGDADEVCARKGTKCRKRAKGASEESIYDWLRENFVSPLSNIVRTPKWLADPVFQFIRLDDKRLQRAIQVFNEEMCSYSTPDFIEMYKNTQPLFDAPHGDLATFYMDVPASFDAMMELLNIQFHGIDEEVSAFVNNLHSLVGKVVSKNYMKIVSPPSADKTFFDPVLSFYINRGTIRNCNCYTSFPLKDIVGRRILL</sequence>
<gene>
    <name evidence="3" type="ORF">HPB51_025149</name>
</gene>
<dbReference type="Proteomes" id="UP000821866">
    <property type="component" value="Chromosome 3"/>
</dbReference>
<accession>A0A9J6EDN9</accession>
<dbReference type="Pfam" id="PF08398">
    <property type="entry name" value="Phospholip_A2_4"/>
    <property type="match status" value="1"/>
</dbReference>
<protein>
    <recommendedName>
        <fullName evidence="2">Phospholipase A2-like domain-containing protein</fullName>
    </recommendedName>
</protein>
<evidence type="ECO:0000313" key="3">
    <source>
        <dbReference type="EMBL" id="KAH8032418.1"/>
    </source>
</evidence>
<dbReference type="GO" id="GO:0005198">
    <property type="term" value="F:structural molecule activity"/>
    <property type="evidence" value="ECO:0007669"/>
    <property type="project" value="InterPro"/>
</dbReference>
<organism evidence="3 4">
    <name type="scientific">Rhipicephalus microplus</name>
    <name type="common">Cattle tick</name>
    <name type="synonym">Boophilus microplus</name>
    <dbReference type="NCBI Taxonomy" id="6941"/>
    <lineage>
        <taxon>Eukaryota</taxon>
        <taxon>Metazoa</taxon>
        <taxon>Ecdysozoa</taxon>
        <taxon>Arthropoda</taxon>
        <taxon>Chelicerata</taxon>
        <taxon>Arachnida</taxon>
        <taxon>Acari</taxon>
        <taxon>Parasitiformes</taxon>
        <taxon>Ixodida</taxon>
        <taxon>Ixodoidea</taxon>
        <taxon>Ixodidae</taxon>
        <taxon>Rhipicephalinae</taxon>
        <taxon>Rhipicephalus</taxon>
        <taxon>Boophilus</taxon>
    </lineage>
</organism>
<feature type="compositionally biased region" description="Polar residues" evidence="1">
    <location>
        <begin position="141"/>
        <end position="156"/>
    </location>
</feature>
<feature type="domain" description="Phospholipase A2-like" evidence="2">
    <location>
        <begin position="31"/>
        <end position="69"/>
    </location>
</feature>
<dbReference type="AlphaFoldDB" id="A0A9J6EDN9"/>
<dbReference type="VEuPathDB" id="VectorBase:LOC119166847"/>
<reference evidence="3" key="1">
    <citation type="journal article" date="2020" name="Cell">
        <title>Large-Scale Comparative Analyses of Tick Genomes Elucidate Their Genetic Diversity and Vector Capacities.</title>
        <authorList>
            <consortium name="Tick Genome and Microbiome Consortium (TIGMIC)"/>
            <person name="Jia N."/>
            <person name="Wang J."/>
            <person name="Shi W."/>
            <person name="Du L."/>
            <person name="Sun Y."/>
            <person name="Zhan W."/>
            <person name="Jiang J.F."/>
            <person name="Wang Q."/>
            <person name="Zhang B."/>
            <person name="Ji P."/>
            <person name="Bell-Sakyi L."/>
            <person name="Cui X.M."/>
            <person name="Yuan T.T."/>
            <person name="Jiang B.G."/>
            <person name="Yang W.F."/>
            <person name="Lam T.T."/>
            <person name="Chang Q.C."/>
            <person name="Ding S.J."/>
            <person name="Wang X.J."/>
            <person name="Zhu J.G."/>
            <person name="Ruan X.D."/>
            <person name="Zhao L."/>
            <person name="Wei J.T."/>
            <person name="Ye R.Z."/>
            <person name="Que T.C."/>
            <person name="Du C.H."/>
            <person name="Zhou Y.H."/>
            <person name="Cheng J.X."/>
            <person name="Dai P.F."/>
            <person name="Guo W.B."/>
            <person name="Han X.H."/>
            <person name="Huang E.J."/>
            <person name="Li L.F."/>
            <person name="Wei W."/>
            <person name="Gao Y.C."/>
            <person name="Liu J.Z."/>
            <person name="Shao H.Z."/>
            <person name="Wang X."/>
            <person name="Wang C.C."/>
            <person name="Yang T.C."/>
            <person name="Huo Q.B."/>
            <person name="Li W."/>
            <person name="Chen H.Y."/>
            <person name="Chen S.E."/>
            <person name="Zhou L.G."/>
            <person name="Ni X.B."/>
            <person name="Tian J.H."/>
            <person name="Sheng Y."/>
            <person name="Liu T."/>
            <person name="Pan Y.S."/>
            <person name="Xia L.Y."/>
            <person name="Li J."/>
            <person name="Zhao F."/>
            <person name="Cao W.C."/>
        </authorList>
    </citation>
    <scope>NUCLEOTIDE SEQUENCE</scope>
    <source>
        <strain evidence="3">Rmic-2018</strain>
    </source>
</reference>
<dbReference type="InterPro" id="IPR013607">
    <property type="entry name" value="Phospholipase_A2-like"/>
</dbReference>
<evidence type="ECO:0000313" key="4">
    <source>
        <dbReference type="Proteomes" id="UP000821866"/>
    </source>
</evidence>
<evidence type="ECO:0000256" key="1">
    <source>
        <dbReference type="SAM" id="MobiDB-lite"/>
    </source>
</evidence>
<dbReference type="VEuPathDB" id="VectorBase:LOC119169594"/>
<name>A0A9J6EDN9_RHIMP</name>
<comment type="caution">
    <text evidence="3">The sequence shown here is derived from an EMBL/GenBank/DDBJ whole genome shotgun (WGS) entry which is preliminary data.</text>
</comment>
<evidence type="ECO:0000259" key="2">
    <source>
        <dbReference type="Pfam" id="PF08398"/>
    </source>
</evidence>
<proteinExistence type="predicted"/>
<feature type="compositionally biased region" description="Basic and acidic residues" evidence="1">
    <location>
        <begin position="129"/>
        <end position="140"/>
    </location>
</feature>
<feature type="region of interest" description="Disordered" evidence="1">
    <location>
        <begin position="197"/>
        <end position="219"/>
    </location>
</feature>
<keyword evidence="4" id="KW-1185">Reference proteome</keyword>
<dbReference type="EMBL" id="JABSTU010000005">
    <property type="protein sequence ID" value="KAH8032418.1"/>
    <property type="molecule type" value="Genomic_DNA"/>
</dbReference>